<evidence type="ECO:0000256" key="2">
    <source>
        <dbReference type="ARBA" id="ARBA00022723"/>
    </source>
</evidence>
<sequence length="130" mass="15384">MFWSKKKLSIDGSIKAKSDQGLRILTKMETSNSKVVVKPISLLKSKSYDCYLKVCNLCIKPLDLEKDIYMYKGDLGFCSEKCRERQIYMDETREMEANTQRILSGFRRRRCETTRRRHPPPRERVVFSYS</sequence>
<comment type="similarity">
    <text evidence="1">Belongs to the FLZ family.</text>
</comment>
<feature type="domain" description="FLZ-type" evidence="5">
    <location>
        <begin position="50"/>
        <end position="94"/>
    </location>
</feature>
<keyword evidence="2" id="KW-0479">Metal-binding</keyword>
<protein>
    <recommendedName>
        <fullName evidence="5">FLZ-type domain-containing protein</fullName>
    </recommendedName>
</protein>
<evidence type="ECO:0000256" key="3">
    <source>
        <dbReference type="ARBA" id="ARBA00022771"/>
    </source>
</evidence>
<dbReference type="Proteomes" id="UP000298416">
    <property type="component" value="Unassembled WGS sequence"/>
</dbReference>
<gene>
    <name evidence="6" type="ORF">SASPL_149782</name>
</gene>
<dbReference type="InterPro" id="IPR044181">
    <property type="entry name" value="FLZ17/18"/>
</dbReference>
<dbReference type="AlphaFoldDB" id="A0A8X8W513"/>
<proteinExistence type="inferred from homology"/>
<evidence type="ECO:0000256" key="4">
    <source>
        <dbReference type="PROSITE-ProRule" id="PRU01131"/>
    </source>
</evidence>
<reference evidence="6" key="2">
    <citation type="submission" date="2020-08" db="EMBL/GenBank/DDBJ databases">
        <title>Plant Genome Project.</title>
        <authorList>
            <person name="Zhang R.-G."/>
        </authorList>
    </citation>
    <scope>NUCLEOTIDE SEQUENCE</scope>
    <source>
        <strain evidence="6">Huo1</strain>
        <tissue evidence="6">Leaf</tissue>
    </source>
</reference>
<dbReference type="GO" id="GO:0008270">
    <property type="term" value="F:zinc ion binding"/>
    <property type="evidence" value="ECO:0007669"/>
    <property type="project" value="UniProtKB-KW"/>
</dbReference>
<keyword evidence="3" id="KW-0862">Zinc</keyword>
<name>A0A8X8W513_SALSN</name>
<dbReference type="PANTHER" id="PTHR47847">
    <property type="entry name" value="FCS-LIKE ZINC FINGER 17"/>
    <property type="match status" value="1"/>
</dbReference>
<organism evidence="6">
    <name type="scientific">Salvia splendens</name>
    <name type="common">Scarlet sage</name>
    <dbReference type="NCBI Taxonomy" id="180675"/>
    <lineage>
        <taxon>Eukaryota</taxon>
        <taxon>Viridiplantae</taxon>
        <taxon>Streptophyta</taxon>
        <taxon>Embryophyta</taxon>
        <taxon>Tracheophyta</taxon>
        <taxon>Spermatophyta</taxon>
        <taxon>Magnoliopsida</taxon>
        <taxon>eudicotyledons</taxon>
        <taxon>Gunneridae</taxon>
        <taxon>Pentapetalae</taxon>
        <taxon>asterids</taxon>
        <taxon>lamiids</taxon>
        <taxon>Lamiales</taxon>
        <taxon>Lamiaceae</taxon>
        <taxon>Nepetoideae</taxon>
        <taxon>Mentheae</taxon>
        <taxon>Salviinae</taxon>
        <taxon>Salvia</taxon>
        <taxon>Salvia subgen. Calosphace</taxon>
        <taxon>core Calosphace</taxon>
    </lineage>
</organism>
<dbReference type="EMBL" id="PNBA02000020">
    <property type="protein sequence ID" value="KAG6388357.1"/>
    <property type="molecule type" value="Genomic_DNA"/>
</dbReference>
<evidence type="ECO:0000313" key="7">
    <source>
        <dbReference type="Proteomes" id="UP000298416"/>
    </source>
</evidence>
<evidence type="ECO:0000313" key="6">
    <source>
        <dbReference type="EMBL" id="KAG6388357.1"/>
    </source>
</evidence>
<evidence type="ECO:0000256" key="1">
    <source>
        <dbReference type="ARBA" id="ARBA00009374"/>
    </source>
</evidence>
<dbReference type="Pfam" id="PF04570">
    <property type="entry name" value="zf-FLZ"/>
    <property type="match status" value="1"/>
</dbReference>
<dbReference type="PROSITE" id="PS51795">
    <property type="entry name" value="ZF_FLZ"/>
    <property type="match status" value="1"/>
</dbReference>
<dbReference type="PANTHER" id="PTHR47847:SF2">
    <property type="entry name" value="FCS-LIKE ZINC FINGER 17-RELATED"/>
    <property type="match status" value="1"/>
</dbReference>
<keyword evidence="7" id="KW-1185">Reference proteome</keyword>
<dbReference type="InterPro" id="IPR007650">
    <property type="entry name" value="Zf-FLZ_dom"/>
</dbReference>
<accession>A0A8X8W513</accession>
<reference evidence="6" key="1">
    <citation type="submission" date="2018-01" db="EMBL/GenBank/DDBJ databases">
        <authorList>
            <person name="Mao J.F."/>
        </authorList>
    </citation>
    <scope>NUCLEOTIDE SEQUENCE</scope>
    <source>
        <strain evidence="6">Huo1</strain>
        <tissue evidence="6">Leaf</tissue>
    </source>
</reference>
<keyword evidence="3" id="KW-0863">Zinc-finger</keyword>
<comment type="caution">
    <text evidence="6">The sequence shown here is derived from an EMBL/GenBank/DDBJ whole genome shotgun (WGS) entry which is preliminary data.</text>
</comment>
<feature type="zinc finger region" description="FLZ-type" evidence="4">
    <location>
        <begin position="50"/>
        <end position="94"/>
    </location>
</feature>
<evidence type="ECO:0000259" key="5">
    <source>
        <dbReference type="PROSITE" id="PS51795"/>
    </source>
</evidence>